<dbReference type="InterPro" id="IPR008927">
    <property type="entry name" value="6-PGluconate_DH-like_C_sf"/>
</dbReference>
<name>A0A363UNS6_9GAMM</name>
<comment type="pathway">
    <text evidence="4 7">Amino-acid biosynthesis; L-proline biosynthesis; L-proline from L-glutamate 5-semialdehyde: step 1/1.</text>
</comment>
<feature type="binding site" evidence="6">
    <location>
        <begin position="75"/>
        <end position="78"/>
    </location>
    <ligand>
        <name>NADP(+)</name>
        <dbReference type="ChEBI" id="CHEBI:58349"/>
    </ligand>
</feature>
<dbReference type="GO" id="GO:0004735">
    <property type="term" value="F:pyrroline-5-carboxylate reductase activity"/>
    <property type="evidence" value="ECO:0007669"/>
    <property type="project" value="UniProtKB-UniRule"/>
</dbReference>
<keyword evidence="3 4" id="KW-0560">Oxidoreductase</keyword>
<dbReference type="Pfam" id="PF03807">
    <property type="entry name" value="F420_oxidored"/>
    <property type="match status" value="1"/>
</dbReference>
<dbReference type="SUPFAM" id="SSF51735">
    <property type="entry name" value="NAD(P)-binding Rossmann-fold domains"/>
    <property type="match status" value="1"/>
</dbReference>
<dbReference type="InterPro" id="IPR029036">
    <property type="entry name" value="P5CR_dimer"/>
</dbReference>
<evidence type="ECO:0000259" key="9">
    <source>
        <dbReference type="Pfam" id="PF14748"/>
    </source>
</evidence>
<evidence type="ECO:0000256" key="1">
    <source>
        <dbReference type="ARBA" id="ARBA00005525"/>
    </source>
</evidence>
<comment type="subcellular location">
    <subcellularLocation>
        <location evidence="4">Cytoplasm</location>
    </subcellularLocation>
</comment>
<dbReference type="EC" id="1.5.1.2" evidence="4 5"/>
<comment type="catalytic activity">
    <reaction evidence="4">
        <text>L-proline + NAD(+) = (S)-1-pyrroline-5-carboxylate + NADH + 2 H(+)</text>
        <dbReference type="Rhea" id="RHEA:14105"/>
        <dbReference type="ChEBI" id="CHEBI:15378"/>
        <dbReference type="ChEBI" id="CHEBI:17388"/>
        <dbReference type="ChEBI" id="CHEBI:57540"/>
        <dbReference type="ChEBI" id="CHEBI:57945"/>
        <dbReference type="ChEBI" id="CHEBI:60039"/>
        <dbReference type="EC" id="1.5.1.2"/>
    </reaction>
</comment>
<evidence type="ECO:0000256" key="3">
    <source>
        <dbReference type="ARBA" id="ARBA00023002"/>
    </source>
</evidence>
<dbReference type="AlphaFoldDB" id="A0A363UNS6"/>
<dbReference type="UniPathway" id="UPA00098">
    <property type="reaction ID" value="UER00361"/>
</dbReference>
<dbReference type="InterPro" id="IPR036291">
    <property type="entry name" value="NAD(P)-bd_dom_sf"/>
</dbReference>
<evidence type="ECO:0000256" key="7">
    <source>
        <dbReference type="RuleBase" id="RU003903"/>
    </source>
</evidence>
<evidence type="ECO:0000259" key="8">
    <source>
        <dbReference type="Pfam" id="PF03807"/>
    </source>
</evidence>
<feature type="domain" description="Pyrroline-5-carboxylate reductase catalytic N-terminal" evidence="8">
    <location>
        <begin position="10"/>
        <end position="104"/>
    </location>
</feature>
<dbReference type="Pfam" id="PF14748">
    <property type="entry name" value="P5CR_dimer"/>
    <property type="match status" value="1"/>
</dbReference>
<dbReference type="FunFam" id="1.10.3730.10:FF:000001">
    <property type="entry name" value="Pyrroline-5-carboxylate reductase"/>
    <property type="match status" value="1"/>
</dbReference>
<dbReference type="PROSITE" id="PS00521">
    <property type="entry name" value="P5CR"/>
    <property type="match status" value="1"/>
</dbReference>
<comment type="similarity">
    <text evidence="1 4 7">Belongs to the pyrroline-5-carboxylate reductase family.</text>
</comment>
<dbReference type="PANTHER" id="PTHR11645">
    <property type="entry name" value="PYRROLINE-5-CARBOXYLATE REDUCTASE"/>
    <property type="match status" value="1"/>
</dbReference>
<dbReference type="OrthoDB" id="9805754at2"/>
<accession>A0A363UNS6</accession>
<feature type="domain" description="Pyrroline-5-carboxylate reductase dimerisation" evidence="9">
    <location>
        <begin position="171"/>
        <end position="274"/>
    </location>
</feature>
<evidence type="ECO:0000313" key="10">
    <source>
        <dbReference type="EMBL" id="PWN57110.1"/>
    </source>
</evidence>
<evidence type="ECO:0000256" key="6">
    <source>
        <dbReference type="PIRSR" id="PIRSR000193-1"/>
    </source>
</evidence>
<dbReference type="Gene3D" id="3.40.50.720">
    <property type="entry name" value="NAD(P)-binding Rossmann-like Domain"/>
    <property type="match status" value="1"/>
</dbReference>
<keyword evidence="4 7" id="KW-0641">Proline biosynthesis</keyword>
<feature type="binding site" evidence="6">
    <location>
        <position position="62"/>
    </location>
    <ligand>
        <name>NADPH</name>
        <dbReference type="ChEBI" id="CHEBI:57783"/>
    </ligand>
</feature>
<dbReference type="HAMAP" id="MF_01925">
    <property type="entry name" value="P5C_reductase"/>
    <property type="match status" value="1"/>
</dbReference>
<comment type="function">
    <text evidence="4">Catalyzes the reduction of 1-pyrroline-5-carboxylate (PCA) to L-proline.</text>
</comment>
<evidence type="ECO:0000256" key="2">
    <source>
        <dbReference type="ARBA" id="ARBA00022857"/>
    </source>
</evidence>
<dbReference type="GO" id="GO:0005737">
    <property type="term" value="C:cytoplasm"/>
    <property type="evidence" value="ECO:0007669"/>
    <property type="project" value="UniProtKB-SubCell"/>
</dbReference>
<dbReference type="InterPro" id="IPR000304">
    <property type="entry name" value="Pyrroline-COOH_reductase"/>
</dbReference>
<evidence type="ECO:0000256" key="4">
    <source>
        <dbReference type="HAMAP-Rule" id="MF_01925"/>
    </source>
</evidence>
<keyword evidence="11" id="KW-1185">Reference proteome</keyword>
<gene>
    <name evidence="4" type="primary">proC</name>
    <name evidence="10" type="ORF">DEH80_04040</name>
</gene>
<dbReference type="Proteomes" id="UP000251800">
    <property type="component" value="Unassembled WGS sequence"/>
</dbReference>
<feature type="binding site" evidence="6">
    <location>
        <begin position="14"/>
        <end position="19"/>
    </location>
    <ligand>
        <name>NADP(+)</name>
        <dbReference type="ChEBI" id="CHEBI:58349"/>
    </ligand>
</feature>
<evidence type="ECO:0000256" key="5">
    <source>
        <dbReference type="NCBIfam" id="TIGR00112"/>
    </source>
</evidence>
<dbReference type="InterPro" id="IPR053790">
    <property type="entry name" value="P5CR-like_CS"/>
</dbReference>
<keyword evidence="4 7" id="KW-0028">Amino-acid biosynthesis</keyword>
<dbReference type="NCBIfam" id="TIGR00112">
    <property type="entry name" value="proC"/>
    <property type="match status" value="1"/>
</dbReference>
<comment type="caution">
    <text evidence="10">The sequence shown here is derived from an EMBL/GenBank/DDBJ whole genome shotgun (WGS) entry which is preliminary data.</text>
</comment>
<dbReference type="Gene3D" id="1.10.3730.10">
    <property type="entry name" value="ProC C-terminal domain-like"/>
    <property type="match status" value="1"/>
</dbReference>
<dbReference type="InterPro" id="IPR028939">
    <property type="entry name" value="P5C_Rdtase_cat_N"/>
</dbReference>
<dbReference type="SUPFAM" id="SSF48179">
    <property type="entry name" value="6-phosphogluconate dehydrogenase C-terminal domain-like"/>
    <property type="match status" value="1"/>
</dbReference>
<keyword evidence="2 4" id="KW-0521">NADP</keyword>
<sequence length="283" mass="29094">MIATNPPTPRIGFIGAGNLATSLIGGLIQAGWSPDSLCAADPADTTRRQLTERYGLLVSPENQDIVHQADVVVLAVKPQVMQPVARALAEAIRPTQTVVSVAAGIEGPALSRWLASTLGTPGIIRAMPNTPALLGAGATGLVAVNAVSEMGRSTTESIFAAVGTVEWLEREADLNAVIAVAGSAPAYFFAFIEALTRGGTNLGLPQTMAERLAIQTALGAARMASETDVPVQTLRERVTSPGGTTAEALKALQAGDLDALVRKAMQAAVDRAGAMADEFGASD</sequence>
<proteinExistence type="inferred from homology"/>
<dbReference type="GO" id="GO:0055129">
    <property type="term" value="P:L-proline biosynthetic process"/>
    <property type="evidence" value="ECO:0007669"/>
    <property type="project" value="UniProtKB-UniRule"/>
</dbReference>
<dbReference type="PIRSF" id="PIRSF000193">
    <property type="entry name" value="Pyrrol-5-carb_rd"/>
    <property type="match status" value="1"/>
</dbReference>
<evidence type="ECO:0000313" key="11">
    <source>
        <dbReference type="Proteomes" id="UP000251800"/>
    </source>
</evidence>
<organism evidence="10 11">
    <name type="scientific">Abyssibacter profundi</name>
    <dbReference type="NCBI Taxonomy" id="2182787"/>
    <lineage>
        <taxon>Bacteria</taxon>
        <taxon>Pseudomonadati</taxon>
        <taxon>Pseudomonadota</taxon>
        <taxon>Gammaproteobacteria</taxon>
        <taxon>Chromatiales</taxon>
        <taxon>Oceanococcaceae</taxon>
        <taxon>Abyssibacter</taxon>
    </lineage>
</organism>
<dbReference type="EMBL" id="QEQK01000003">
    <property type="protein sequence ID" value="PWN57110.1"/>
    <property type="molecule type" value="Genomic_DNA"/>
</dbReference>
<dbReference type="PANTHER" id="PTHR11645:SF0">
    <property type="entry name" value="PYRROLINE-5-CARBOXYLATE REDUCTASE 3"/>
    <property type="match status" value="1"/>
</dbReference>
<reference evidence="10 11" key="1">
    <citation type="submission" date="2018-05" db="EMBL/GenBank/DDBJ databases">
        <title>Abyssibacter profundi OUC007T gen. nov., sp. nov, a marine bacterium isolated from seawater of the Mariana Trench.</title>
        <authorList>
            <person name="Zhou S."/>
        </authorList>
    </citation>
    <scope>NUCLEOTIDE SEQUENCE [LARGE SCALE GENOMIC DNA]</scope>
    <source>
        <strain evidence="10 11">OUC007</strain>
    </source>
</reference>
<comment type="catalytic activity">
    <reaction evidence="4 7">
        <text>L-proline + NADP(+) = (S)-1-pyrroline-5-carboxylate + NADPH + 2 H(+)</text>
        <dbReference type="Rhea" id="RHEA:14109"/>
        <dbReference type="ChEBI" id="CHEBI:15378"/>
        <dbReference type="ChEBI" id="CHEBI:17388"/>
        <dbReference type="ChEBI" id="CHEBI:57783"/>
        <dbReference type="ChEBI" id="CHEBI:58349"/>
        <dbReference type="ChEBI" id="CHEBI:60039"/>
        <dbReference type="EC" id="1.5.1.2"/>
    </reaction>
</comment>
<dbReference type="RefSeq" id="WP_109719190.1">
    <property type="nucleotide sequence ID" value="NZ_QEQK01000003.1"/>
</dbReference>
<keyword evidence="4" id="KW-0963">Cytoplasm</keyword>
<protein>
    <recommendedName>
        <fullName evidence="4 5">Pyrroline-5-carboxylate reductase</fullName>
        <shortName evidence="4">P5C reductase</shortName>
        <shortName evidence="4">P5CR</shortName>
        <ecNumber evidence="4 5">1.5.1.2</ecNumber>
    </recommendedName>
    <alternativeName>
        <fullName evidence="4">PCA reductase</fullName>
    </alternativeName>
</protein>